<dbReference type="PANTHER" id="PTHR33790:SF1">
    <property type="entry name" value="PROTEIN EARLY RESPONSIVE TO DEHYDRATION 15"/>
    <property type="match status" value="1"/>
</dbReference>
<protein>
    <submittedName>
        <fullName evidence="2">Uncharacterized protein</fullName>
    </submittedName>
</protein>
<reference evidence="2" key="1">
    <citation type="submission" date="2021-01" db="EMBL/GenBank/DDBJ databases">
        <title>Adiantum capillus-veneris genome.</title>
        <authorList>
            <person name="Fang Y."/>
            <person name="Liao Q."/>
        </authorList>
    </citation>
    <scope>NUCLEOTIDE SEQUENCE</scope>
    <source>
        <strain evidence="2">H3</strain>
        <tissue evidence="2">Leaf</tissue>
    </source>
</reference>
<accession>A0A9D4UCF6</accession>
<feature type="region of interest" description="Disordered" evidence="1">
    <location>
        <begin position="97"/>
        <end position="137"/>
    </location>
</feature>
<evidence type="ECO:0000256" key="1">
    <source>
        <dbReference type="SAM" id="MobiDB-lite"/>
    </source>
</evidence>
<gene>
    <name evidence="2" type="ORF">GOP47_0020153</name>
</gene>
<dbReference type="AlphaFoldDB" id="A0A9D4UCF6"/>
<name>A0A9D4UCF6_ADICA</name>
<proteinExistence type="predicted"/>
<evidence type="ECO:0000313" key="3">
    <source>
        <dbReference type="Proteomes" id="UP000886520"/>
    </source>
</evidence>
<dbReference type="InterPro" id="IPR040414">
    <property type="entry name" value="CID1/CID2"/>
</dbReference>
<dbReference type="OrthoDB" id="1918588at2759"/>
<comment type="caution">
    <text evidence="2">The sequence shown here is derived from an EMBL/GenBank/DDBJ whole genome shotgun (WGS) entry which is preliminary data.</text>
</comment>
<dbReference type="PANTHER" id="PTHR33790">
    <property type="entry name" value="OS05G0344200 PROTEIN"/>
    <property type="match status" value="1"/>
</dbReference>
<keyword evidence="3" id="KW-1185">Reference proteome</keyword>
<organism evidence="2 3">
    <name type="scientific">Adiantum capillus-veneris</name>
    <name type="common">Maidenhair fern</name>
    <dbReference type="NCBI Taxonomy" id="13818"/>
    <lineage>
        <taxon>Eukaryota</taxon>
        <taxon>Viridiplantae</taxon>
        <taxon>Streptophyta</taxon>
        <taxon>Embryophyta</taxon>
        <taxon>Tracheophyta</taxon>
        <taxon>Polypodiopsida</taxon>
        <taxon>Polypodiidae</taxon>
        <taxon>Polypodiales</taxon>
        <taxon>Pteridineae</taxon>
        <taxon>Pteridaceae</taxon>
        <taxon>Vittarioideae</taxon>
        <taxon>Adiantum</taxon>
    </lineage>
</organism>
<dbReference type="EMBL" id="JABFUD020000019">
    <property type="protein sequence ID" value="KAI5065458.1"/>
    <property type="molecule type" value="Genomic_DNA"/>
</dbReference>
<evidence type="ECO:0000313" key="2">
    <source>
        <dbReference type="EMBL" id="KAI5065458.1"/>
    </source>
</evidence>
<dbReference type="Proteomes" id="UP000886520">
    <property type="component" value="Chromosome 19"/>
</dbReference>
<sequence length="137" mass="15720">MALCASTSSSFRLNPNAPFFVPAAYSTVEDFSGEWWNLVQTSPAFREYWLAERFDPEMQLASEFDMLDLLDLDSAEEDYLPASSMDLKEFARLSGWKEEGPPMKLGRRPFSPLPYLDKPLKVSQPQKPGMRKIHQPR</sequence>